<feature type="chain" id="PRO_5012927786" description="Cell envelope-related transcriptional attenuator domain-containing protein" evidence="3">
    <location>
        <begin position="24"/>
        <end position="375"/>
    </location>
</feature>
<dbReference type="KEGG" id="jte:ASJ30_01755"/>
<keyword evidence="6" id="KW-1185">Reference proteome</keyword>
<dbReference type="AlphaFoldDB" id="A0A1L3MDI5"/>
<reference evidence="5 6" key="1">
    <citation type="submission" date="2015-11" db="EMBL/GenBank/DDBJ databases">
        <authorList>
            <person name="Zhang Y."/>
            <person name="Guo Z."/>
        </authorList>
    </citation>
    <scope>NUCLEOTIDE SEQUENCE [LARGE SCALE GENOMIC DNA]</scope>
    <source>
        <strain evidence="5 6">YFY001</strain>
    </source>
</reference>
<dbReference type="RefSeq" id="WP_072623583.1">
    <property type="nucleotide sequence ID" value="NZ_CP013290.1"/>
</dbReference>
<dbReference type="Proteomes" id="UP000182938">
    <property type="component" value="Chromosome"/>
</dbReference>
<evidence type="ECO:0000259" key="4">
    <source>
        <dbReference type="Pfam" id="PF03816"/>
    </source>
</evidence>
<dbReference type="NCBIfam" id="TIGR00350">
    <property type="entry name" value="lytR_cpsA_psr"/>
    <property type="match status" value="1"/>
</dbReference>
<feature type="signal peptide" evidence="3">
    <location>
        <begin position="1"/>
        <end position="23"/>
    </location>
</feature>
<evidence type="ECO:0000256" key="1">
    <source>
        <dbReference type="ARBA" id="ARBA00006068"/>
    </source>
</evidence>
<evidence type="ECO:0000313" key="5">
    <source>
        <dbReference type="EMBL" id="APH00409.1"/>
    </source>
</evidence>
<sequence length="375" mass="38443">MRPPFARTAATATALALAVAACSAEESPAPSSDPATSSSSTPTPTSSSAAAPAAKVTGAPAALTSAVAKKYGSATLRGKASLGIWRGSKVAVVTAGDDVTLAVQPKGRQGWKVVGGWWPSLGGTRGKADLGGARHVLVIGSDARPGQDVERSRADAIQLLGVDGTGGAGLMGFARDLWVPIPGHGQGKLNSSMVFAGPSGQTESVSSISGIDVDGYVVTGFEGFEAIVDELGGLNFIAPRAMDSHLSGGQVKKGYNHLDGREALAWSRERKSLPGGDFDRSRNQGLLLASAAIQARLRGPGSIPGALTVIDEHASSNLSAQDMLLVSAAFFRVDPTRVGTAVAQGPTGMQSGQSIVRLDEDSRRAFRDFRDGRLS</sequence>
<feature type="region of interest" description="Disordered" evidence="2">
    <location>
        <begin position="23"/>
        <end position="52"/>
    </location>
</feature>
<organism evidence="5 6">
    <name type="scientific">Janibacter indicus</name>
    <dbReference type="NCBI Taxonomy" id="857417"/>
    <lineage>
        <taxon>Bacteria</taxon>
        <taxon>Bacillati</taxon>
        <taxon>Actinomycetota</taxon>
        <taxon>Actinomycetes</taxon>
        <taxon>Micrococcales</taxon>
        <taxon>Intrasporangiaceae</taxon>
        <taxon>Janibacter</taxon>
    </lineage>
</organism>
<accession>A0A1L3MDI5</accession>
<keyword evidence="3" id="KW-0732">Signal</keyword>
<gene>
    <name evidence="5" type="ORF">ASJ30_01755</name>
</gene>
<name>A0A1L3MDI5_9MICO</name>
<dbReference type="PROSITE" id="PS51257">
    <property type="entry name" value="PROKAR_LIPOPROTEIN"/>
    <property type="match status" value="1"/>
</dbReference>
<evidence type="ECO:0000256" key="3">
    <source>
        <dbReference type="SAM" id="SignalP"/>
    </source>
</evidence>
<evidence type="ECO:0000256" key="2">
    <source>
        <dbReference type="SAM" id="MobiDB-lite"/>
    </source>
</evidence>
<dbReference type="EMBL" id="CP013290">
    <property type="protein sequence ID" value="APH00409.1"/>
    <property type="molecule type" value="Genomic_DNA"/>
</dbReference>
<dbReference type="Gene3D" id="3.40.630.190">
    <property type="entry name" value="LCP protein"/>
    <property type="match status" value="1"/>
</dbReference>
<dbReference type="PANTHER" id="PTHR33392:SF6">
    <property type="entry name" value="POLYISOPRENYL-TEICHOIC ACID--PEPTIDOGLYCAN TEICHOIC ACID TRANSFERASE TAGU"/>
    <property type="match status" value="1"/>
</dbReference>
<protein>
    <recommendedName>
        <fullName evidence="4">Cell envelope-related transcriptional attenuator domain-containing protein</fullName>
    </recommendedName>
</protein>
<dbReference type="PANTHER" id="PTHR33392">
    <property type="entry name" value="POLYISOPRENYL-TEICHOIC ACID--PEPTIDOGLYCAN TEICHOIC ACID TRANSFERASE TAGU"/>
    <property type="match status" value="1"/>
</dbReference>
<dbReference type="InterPro" id="IPR050922">
    <property type="entry name" value="LytR/CpsA/Psr_CW_biosynth"/>
</dbReference>
<proteinExistence type="inferred from homology"/>
<dbReference type="InterPro" id="IPR004474">
    <property type="entry name" value="LytR_CpsA_psr"/>
</dbReference>
<evidence type="ECO:0000313" key="6">
    <source>
        <dbReference type="Proteomes" id="UP000182938"/>
    </source>
</evidence>
<dbReference type="Pfam" id="PF03816">
    <property type="entry name" value="LytR_cpsA_psr"/>
    <property type="match status" value="1"/>
</dbReference>
<comment type="similarity">
    <text evidence="1">Belongs to the LytR/CpsA/Psr (LCP) family.</text>
</comment>
<feature type="domain" description="Cell envelope-related transcriptional attenuator" evidence="4">
    <location>
        <begin position="153"/>
        <end position="291"/>
    </location>
</feature>